<feature type="compositionally biased region" description="Low complexity" evidence="2">
    <location>
        <begin position="279"/>
        <end position="288"/>
    </location>
</feature>
<protein>
    <submittedName>
        <fullName evidence="3">SPOSA6832_01128-mRNA-1:cds</fullName>
    </submittedName>
</protein>
<feature type="compositionally biased region" description="Pro residues" evidence="2">
    <location>
        <begin position="296"/>
        <end position="315"/>
    </location>
</feature>
<dbReference type="InterPro" id="IPR005225">
    <property type="entry name" value="Small_GTP-bd"/>
</dbReference>
<feature type="compositionally biased region" description="Low complexity" evidence="2">
    <location>
        <begin position="250"/>
        <end position="259"/>
    </location>
</feature>
<dbReference type="AlphaFoldDB" id="A0A0D6EI31"/>
<evidence type="ECO:0000313" key="4">
    <source>
        <dbReference type="Proteomes" id="UP000243876"/>
    </source>
</evidence>
<feature type="compositionally biased region" description="Pro residues" evidence="2">
    <location>
        <begin position="375"/>
        <end position="388"/>
    </location>
</feature>
<dbReference type="SMART" id="SM00173">
    <property type="entry name" value="RAS"/>
    <property type="match status" value="1"/>
</dbReference>
<feature type="compositionally biased region" description="Polar residues" evidence="2">
    <location>
        <begin position="354"/>
        <end position="363"/>
    </location>
</feature>
<dbReference type="GO" id="GO:0003924">
    <property type="term" value="F:GTPase activity"/>
    <property type="evidence" value="ECO:0007669"/>
    <property type="project" value="InterPro"/>
</dbReference>
<dbReference type="InterPro" id="IPR001806">
    <property type="entry name" value="Small_GTPase"/>
</dbReference>
<dbReference type="EMBL" id="CENE01000003">
    <property type="protein sequence ID" value="CEQ39576.1"/>
    <property type="molecule type" value="Genomic_DNA"/>
</dbReference>
<feature type="region of interest" description="Disordered" evidence="2">
    <location>
        <begin position="1"/>
        <end position="82"/>
    </location>
</feature>
<proteinExistence type="predicted"/>
<keyword evidence="4" id="KW-1185">Reference proteome</keyword>
<feature type="region of interest" description="Disordered" evidence="2">
    <location>
        <begin position="416"/>
        <end position="448"/>
    </location>
</feature>
<dbReference type="NCBIfam" id="TIGR00231">
    <property type="entry name" value="small_GTP"/>
    <property type="match status" value="1"/>
</dbReference>
<dbReference type="SUPFAM" id="SSF52540">
    <property type="entry name" value="P-loop containing nucleoside triphosphate hydrolases"/>
    <property type="match status" value="1"/>
</dbReference>
<dbReference type="InterPro" id="IPR027417">
    <property type="entry name" value="P-loop_NTPase"/>
</dbReference>
<dbReference type="FunFam" id="3.40.50.300:FF:001447">
    <property type="entry name" value="Ras-related protein Rab-1B"/>
    <property type="match status" value="1"/>
</dbReference>
<dbReference type="PANTHER" id="PTHR47978">
    <property type="match status" value="1"/>
</dbReference>
<feature type="region of interest" description="Disordered" evidence="2">
    <location>
        <begin position="238"/>
        <end position="317"/>
    </location>
</feature>
<dbReference type="CDD" id="cd00154">
    <property type="entry name" value="Rab"/>
    <property type="match status" value="1"/>
</dbReference>
<dbReference type="SMART" id="SM00176">
    <property type="entry name" value="RAN"/>
    <property type="match status" value="1"/>
</dbReference>
<dbReference type="Gene3D" id="3.40.50.300">
    <property type="entry name" value="P-loop containing nucleotide triphosphate hydrolases"/>
    <property type="match status" value="2"/>
</dbReference>
<dbReference type="PROSITE" id="PS51419">
    <property type="entry name" value="RAB"/>
    <property type="match status" value="1"/>
</dbReference>
<feature type="compositionally biased region" description="Low complexity" evidence="2">
    <location>
        <begin position="45"/>
        <end position="61"/>
    </location>
</feature>
<evidence type="ECO:0000256" key="1">
    <source>
        <dbReference type="ARBA" id="ARBA00022741"/>
    </source>
</evidence>
<organism evidence="3 4">
    <name type="scientific">Sporidiobolus salmonicolor</name>
    <name type="common">Yeast-like fungus</name>
    <name type="synonym">Sporobolomyces salmonicolor</name>
    <dbReference type="NCBI Taxonomy" id="5005"/>
    <lineage>
        <taxon>Eukaryota</taxon>
        <taxon>Fungi</taxon>
        <taxon>Dikarya</taxon>
        <taxon>Basidiomycota</taxon>
        <taxon>Pucciniomycotina</taxon>
        <taxon>Microbotryomycetes</taxon>
        <taxon>Sporidiobolales</taxon>
        <taxon>Sporidiobolaceae</taxon>
        <taxon>Sporobolomyces</taxon>
    </lineage>
</organism>
<accession>A0A0D6EI31</accession>
<feature type="compositionally biased region" description="Low complexity" evidence="2">
    <location>
        <begin position="1"/>
        <end position="35"/>
    </location>
</feature>
<feature type="non-terminal residue" evidence="3">
    <location>
        <position position="1"/>
    </location>
</feature>
<feature type="compositionally biased region" description="Basic and acidic residues" evidence="2">
    <location>
        <begin position="421"/>
        <end position="448"/>
    </location>
</feature>
<sequence>MRPSASTSNATTSFTFPSVEEGKVAPSSSSATSVALDRTPSAASTASITRRPRPARASTSRLDMTRSGHTLRVPTASSSQVRLVKSTGEARGDPAADYLEAKVVICPQGVGKTSLITRSTTGRFSYQLSSTIGASFLTKKLNVSGTKVRFQIWDPAGQERFRSMAPLYYRGALAAILVYDITDENSFQDIKIWLEELRKNMSSELIILVVGAKADLATSYRTIPLTTAERSVALWLHELDNPPDDPPAPKKAASTSSASHVPFPTFDPLSIRLAPPSPRGYSPSSPTRSRAHTSPPTTPPVPPPHPTISAPPPTTPSAALERVRKMSNKLAYGSGGAGPPSDSGNGLRLHRQHNQPGLTSSMTMPDLSVYAVPSGPSPSPSLYTLPPPQLSASEMGMVRSTSNKLGLSLSSLGMSAASRRLSHDERARRAWEEQERERERERREREEEEERRINKIVDECEVRIVEVSAKDGFGIEEVFLTIAEQLITRKAEIEAARILRSRDSIMLRNDDAIDISQPGCRLLAFLHRRTMS</sequence>
<dbReference type="SMART" id="SM00174">
    <property type="entry name" value="RHO"/>
    <property type="match status" value="1"/>
</dbReference>
<dbReference type="OrthoDB" id="2528632at2759"/>
<dbReference type="Proteomes" id="UP000243876">
    <property type="component" value="Unassembled WGS sequence"/>
</dbReference>
<gene>
    <name evidence="3" type="primary">SPOSA6832_01128</name>
</gene>
<evidence type="ECO:0000256" key="2">
    <source>
        <dbReference type="SAM" id="MobiDB-lite"/>
    </source>
</evidence>
<dbReference type="GO" id="GO:0005525">
    <property type="term" value="F:GTP binding"/>
    <property type="evidence" value="ECO:0007669"/>
    <property type="project" value="InterPro"/>
</dbReference>
<feature type="region of interest" description="Disordered" evidence="2">
    <location>
        <begin position="330"/>
        <end position="363"/>
    </location>
</feature>
<keyword evidence="1" id="KW-0547">Nucleotide-binding</keyword>
<dbReference type="PROSITE" id="PS51421">
    <property type="entry name" value="RAS"/>
    <property type="match status" value="1"/>
</dbReference>
<evidence type="ECO:0000313" key="3">
    <source>
        <dbReference type="EMBL" id="CEQ39576.1"/>
    </source>
</evidence>
<dbReference type="PRINTS" id="PR00449">
    <property type="entry name" value="RASTRNSFRMNG"/>
</dbReference>
<dbReference type="SMART" id="SM00175">
    <property type="entry name" value="RAB"/>
    <property type="match status" value="1"/>
</dbReference>
<name>A0A0D6EI31_SPOSA</name>
<feature type="region of interest" description="Disordered" evidence="2">
    <location>
        <begin position="369"/>
        <end position="388"/>
    </location>
</feature>
<reference evidence="4" key="1">
    <citation type="submission" date="2015-02" db="EMBL/GenBank/DDBJ databases">
        <authorList>
            <person name="Gon?alves P."/>
        </authorList>
    </citation>
    <scope>NUCLEOTIDE SEQUENCE [LARGE SCALE GENOMIC DNA]</scope>
</reference>
<dbReference type="Pfam" id="PF00071">
    <property type="entry name" value="Ras"/>
    <property type="match status" value="1"/>
</dbReference>